<feature type="chain" id="PRO_5011466824" evidence="1">
    <location>
        <begin position="17"/>
        <end position="140"/>
    </location>
</feature>
<dbReference type="STRING" id="571298.SAMN04488026_102235"/>
<dbReference type="Proteomes" id="UP000199382">
    <property type="component" value="Unassembled WGS sequence"/>
</dbReference>
<dbReference type="RefSeq" id="WP_093156032.1">
    <property type="nucleotide sequence ID" value="NZ_FNEK01000022.1"/>
</dbReference>
<accession>A0A1G8VTU5</accession>
<evidence type="ECO:0000313" key="2">
    <source>
        <dbReference type="EMBL" id="SDJ69419.1"/>
    </source>
</evidence>
<dbReference type="PROSITE" id="PS51257">
    <property type="entry name" value="PROKAR_LIPOPROTEIN"/>
    <property type="match status" value="1"/>
</dbReference>
<evidence type="ECO:0000313" key="3">
    <source>
        <dbReference type="Proteomes" id="UP000199382"/>
    </source>
</evidence>
<organism evidence="2 3">
    <name type="scientific">Aliiruegeria lutimaris</name>
    <dbReference type="NCBI Taxonomy" id="571298"/>
    <lineage>
        <taxon>Bacteria</taxon>
        <taxon>Pseudomonadati</taxon>
        <taxon>Pseudomonadota</taxon>
        <taxon>Alphaproteobacteria</taxon>
        <taxon>Rhodobacterales</taxon>
        <taxon>Roseobacteraceae</taxon>
        <taxon>Aliiruegeria</taxon>
    </lineage>
</organism>
<sequence length="140" mass="14984">MKTRILVMAISLAALAGCESSTNDPISEDMFMSDPVTATPLNESATSPTFGAGVEAIEEDPYDQTIEGGADGLTERLPDTCKLENYQQYRGLTATDVSAAGLSVPHRVVAITDIVTQEYNPMRVNFYTDGNGRITQISCG</sequence>
<dbReference type="Gene3D" id="3.30.10.10">
    <property type="entry name" value="Trypsin Inhibitor V, subunit A"/>
    <property type="match status" value="1"/>
</dbReference>
<reference evidence="2 3" key="1">
    <citation type="submission" date="2016-10" db="EMBL/GenBank/DDBJ databases">
        <authorList>
            <person name="de Groot N.N."/>
        </authorList>
    </citation>
    <scope>NUCLEOTIDE SEQUENCE [LARGE SCALE GENOMIC DNA]</scope>
    <source>
        <strain evidence="2 3">DSM 25294</strain>
    </source>
</reference>
<dbReference type="InterPro" id="IPR021719">
    <property type="entry name" value="Prot_inh_I78"/>
</dbReference>
<protein>
    <submittedName>
        <fullName evidence="2">Peptidase inhibitor I78 family protein</fullName>
    </submittedName>
</protein>
<gene>
    <name evidence="2" type="ORF">SAMN04488026_102235</name>
</gene>
<dbReference type="OrthoDB" id="8724542at2"/>
<dbReference type="Pfam" id="PF11720">
    <property type="entry name" value="Inhibitor_I78"/>
    <property type="match status" value="1"/>
</dbReference>
<proteinExistence type="predicted"/>
<keyword evidence="1" id="KW-0732">Signal</keyword>
<evidence type="ECO:0000256" key="1">
    <source>
        <dbReference type="SAM" id="SignalP"/>
    </source>
</evidence>
<dbReference type="AlphaFoldDB" id="A0A1G8VTU5"/>
<name>A0A1G8VTU5_9RHOB</name>
<keyword evidence="3" id="KW-1185">Reference proteome</keyword>
<dbReference type="EMBL" id="FNEK01000022">
    <property type="protein sequence ID" value="SDJ69419.1"/>
    <property type="molecule type" value="Genomic_DNA"/>
</dbReference>
<feature type="signal peptide" evidence="1">
    <location>
        <begin position="1"/>
        <end position="16"/>
    </location>
</feature>